<proteinExistence type="predicted"/>
<dbReference type="InterPro" id="IPR050232">
    <property type="entry name" value="FBL13/AtMIF1-like"/>
</dbReference>
<keyword evidence="2" id="KW-1185">Reference proteome</keyword>
<evidence type="ECO:0000313" key="2">
    <source>
        <dbReference type="Proteomes" id="UP000694864"/>
    </source>
</evidence>
<name>A0ABM0W453_CAMSA</name>
<evidence type="ECO:0000313" key="3">
    <source>
        <dbReference type="RefSeq" id="XP_010465430.1"/>
    </source>
</evidence>
<feature type="domain" description="FBD" evidence="1">
    <location>
        <begin position="101"/>
        <end position="167"/>
    </location>
</feature>
<organism evidence="2 3">
    <name type="scientific">Camelina sativa</name>
    <name type="common">False flax</name>
    <name type="synonym">Myagrum sativum</name>
    <dbReference type="NCBI Taxonomy" id="90675"/>
    <lineage>
        <taxon>Eukaryota</taxon>
        <taxon>Viridiplantae</taxon>
        <taxon>Streptophyta</taxon>
        <taxon>Embryophyta</taxon>
        <taxon>Tracheophyta</taxon>
        <taxon>Spermatophyta</taxon>
        <taxon>Magnoliopsida</taxon>
        <taxon>eudicotyledons</taxon>
        <taxon>Gunneridae</taxon>
        <taxon>Pentapetalae</taxon>
        <taxon>rosids</taxon>
        <taxon>malvids</taxon>
        <taxon>Brassicales</taxon>
        <taxon>Brassicaceae</taxon>
        <taxon>Camelineae</taxon>
        <taxon>Camelina</taxon>
    </lineage>
</organism>
<dbReference type="PANTHER" id="PTHR31900:SF34">
    <property type="entry name" value="EMB|CAB62440.1-RELATED"/>
    <property type="match status" value="1"/>
</dbReference>
<gene>
    <name evidence="3" type="primary">LOC104745777</name>
</gene>
<protein>
    <submittedName>
        <fullName evidence="3">F-box/FBD/LRR-repeat protein At5g56420-like</fullName>
    </submittedName>
</protein>
<accession>A0ABM0W453</accession>
<dbReference type="InterPro" id="IPR006566">
    <property type="entry name" value="FBD"/>
</dbReference>
<dbReference type="PANTHER" id="PTHR31900">
    <property type="entry name" value="F-BOX/RNI SUPERFAMILY PROTEIN-RELATED"/>
    <property type="match status" value="1"/>
</dbReference>
<dbReference type="RefSeq" id="XP_010465430.1">
    <property type="nucleotide sequence ID" value="XM_010467128.2"/>
</dbReference>
<dbReference type="GeneID" id="104745777"/>
<dbReference type="Proteomes" id="UP000694864">
    <property type="component" value="Chromosome 2"/>
</dbReference>
<evidence type="ECO:0000259" key="1">
    <source>
        <dbReference type="SMART" id="SM00579"/>
    </source>
</evidence>
<dbReference type="SMART" id="SM00579">
    <property type="entry name" value="FBD"/>
    <property type="match status" value="1"/>
</dbReference>
<dbReference type="Pfam" id="PF08387">
    <property type="entry name" value="FBD"/>
    <property type="match status" value="1"/>
</dbReference>
<sequence length="171" mass="19999">MPELVKANFWICDSNVFKSLTSVKLLRLTFPDYKAPYHCGTIFSQQLVCLEFCGRCYNWWNLLVNVLQHSPRLQILTLEDCYSENVWGDREFWIQPSCAPECLYHLKTFEWIMYQGSPIQKASYILKNARRLVTATVSLDPKMVSEQAFEELEYETRGSRACELTLCSTEE</sequence>
<reference evidence="3" key="2">
    <citation type="submission" date="2025-08" db="UniProtKB">
        <authorList>
            <consortium name="RefSeq"/>
        </authorList>
    </citation>
    <scope>IDENTIFICATION</scope>
    <source>
        <tissue evidence="3">Leaf</tissue>
    </source>
</reference>
<reference evidence="2" key="1">
    <citation type="journal article" date="2014" name="Nat. Commun.">
        <title>The emerging biofuel crop Camelina sativa retains a highly undifferentiated hexaploid genome structure.</title>
        <authorList>
            <person name="Kagale S."/>
            <person name="Koh C."/>
            <person name="Nixon J."/>
            <person name="Bollina V."/>
            <person name="Clarke W.E."/>
            <person name="Tuteja R."/>
            <person name="Spillane C."/>
            <person name="Robinson S.J."/>
            <person name="Links M.G."/>
            <person name="Clarke C."/>
            <person name="Higgins E.E."/>
            <person name="Huebert T."/>
            <person name="Sharpe A.G."/>
            <person name="Parkin I.A."/>
        </authorList>
    </citation>
    <scope>NUCLEOTIDE SEQUENCE [LARGE SCALE GENOMIC DNA]</scope>
    <source>
        <strain evidence="2">cv. DH55</strain>
    </source>
</reference>